<dbReference type="InterPro" id="IPR011330">
    <property type="entry name" value="Glyco_hydro/deAcase_b/a-brl"/>
</dbReference>
<dbReference type="RefSeq" id="WP_377332083.1">
    <property type="nucleotide sequence ID" value="NZ_JBHSGB010000005.1"/>
</dbReference>
<dbReference type="CDD" id="cd10787">
    <property type="entry name" value="LamB_YcsF_like"/>
    <property type="match status" value="1"/>
</dbReference>
<dbReference type="InterPro" id="IPR005501">
    <property type="entry name" value="LamB/YcsF/PxpA-like"/>
</dbReference>
<comment type="caution">
    <text evidence="1">The sequence shown here is derived from an EMBL/GenBank/DDBJ whole genome shotgun (WGS) entry which is preliminary data.</text>
</comment>
<keyword evidence="2" id="KW-1185">Reference proteome</keyword>
<dbReference type="Pfam" id="PF03746">
    <property type="entry name" value="LamB_YcsF"/>
    <property type="match status" value="1"/>
</dbReference>
<dbReference type="GO" id="GO:0017168">
    <property type="term" value="F:5-oxoprolinase (ATP-hydrolyzing) activity"/>
    <property type="evidence" value="ECO:0007669"/>
    <property type="project" value="UniProtKB-EC"/>
</dbReference>
<evidence type="ECO:0000313" key="2">
    <source>
        <dbReference type="Proteomes" id="UP001595962"/>
    </source>
</evidence>
<dbReference type="SUPFAM" id="SSF88713">
    <property type="entry name" value="Glycoside hydrolase/deacetylase"/>
    <property type="match status" value="1"/>
</dbReference>
<accession>A0ABV9JHV6</accession>
<reference evidence="2" key="1">
    <citation type="journal article" date="2019" name="Int. J. Syst. Evol. Microbiol.">
        <title>The Global Catalogue of Microorganisms (GCM) 10K type strain sequencing project: providing services to taxonomists for standard genome sequencing and annotation.</title>
        <authorList>
            <consortium name="The Broad Institute Genomics Platform"/>
            <consortium name="The Broad Institute Genome Sequencing Center for Infectious Disease"/>
            <person name="Wu L."/>
            <person name="Ma J."/>
        </authorList>
    </citation>
    <scope>NUCLEOTIDE SEQUENCE [LARGE SCALE GENOMIC DNA]</scope>
    <source>
        <strain evidence="2">DT28</strain>
    </source>
</reference>
<dbReference type="PANTHER" id="PTHR30292">
    <property type="entry name" value="UNCHARACTERIZED PROTEIN YBGL-RELATED"/>
    <property type="match status" value="1"/>
</dbReference>
<sequence length="244" mass="26532">MLKLNCDLGESYSLYRLGNDQAVMPLIDQANIACGFHAGDPSVLHQTLKLAIAHQVDIGAHPSYDDKPGFGRRSVSMSSEELRDLIWYQIAAVDGVARTLGGRVCYVKPHGALYNDMMRSPQLLQTVMQAVAAYHSQPALMLLSDANRALHQQRADQLGLTLYFEAFADRRYQVDGSLTPRSQPGAVLTEAQALAQVRLLLTQGLLEASDGSKIALQADSLCVHGDTPSALAMLQQIRQSLGSD</sequence>
<name>A0ABV9JHV6_9GAMM</name>
<dbReference type="NCBIfam" id="NF003816">
    <property type="entry name" value="PRK05406.1-5"/>
    <property type="match status" value="1"/>
</dbReference>
<dbReference type="NCBIfam" id="NF003814">
    <property type="entry name" value="PRK05406.1-3"/>
    <property type="match status" value="1"/>
</dbReference>
<dbReference type="PANTHER" id="PTHR30292:SF0">
    <property type="entry name" value="5-OXOPROLINASE SUBUNIT A"/>
    <property type="match status" value="1"/>
</dbReference>
<evidence type="ECO:0000313" key="1">
    <source>
        <dbReference type="EMBL" id="MFC4654269.1"/>
    </source>
</evidence>
<protein>
    <submittedName>
        <fullName evidence="1">5-oxoprolinase subunit PxpA</fullName>
        <ecNumber evidence="1">3.5.2.9</ecNumber>
    </submittedName>
</protein>
<dbReference type="EMBL" id="JBHSGB010000005">
    <property type="protein sequence ID" value="MFC4654269.1"/>
    <property type="molecule type" value="Genomic_DNA"/>
</dbReference>
<gene>
    <name evidence="1" type="ORF">ACFO3I_04420</name>
</gene>
<dbReference type="EC" id="3.5.2.9" evidence="1"/>
<dbReference type="Proteomes" id="UP001595962">
    <property type="component" value="Unassembled WGS sequence"/>
</dbReference>
<dbReference type="Gene3D" id="3.20.20.370">
    <property type="entry name" value="Glycoside hydrolase/deacetylase"/>
    <property type="match status" value="1"/>
</dbReference>
<proteinExistence type="predicted"/>
<keyword evidence="1" id="KW-0378">Hydrolase</keyword>
<organism evidence="1 2">
    <name type="scientific">Rheinheimera marina</name>
    <dbReference type="NCBI Taxonomy" id="1774958"/>
    <lineage>
        <taxon>Bacteria</taxon>
        <taxon>Pseudomonadati</taxon>
        <taxon>Pseudomonadota</taxon>
        <taxon>Gammaproteobacteria</taxon>
        <taxon>Chromatiales</taxon>
        <taxon>Chromatiaceae</taxon>
        <taxon>Rheinheimera</taxon>
    </lineage>
</organism>